<feature type="region of interest" description="Disordered" evidence="4">
    <location>
        <begin position="1374"/>
        <end position="1534"/>
    </location>
</feature>
<feature type="compositionally biased region" description="Low complexity" evidence="4">
    <location>
        <begin position="1333"/>
        <end position="1350"/>
    </location>
</feature>
<feature type="compositionally biased region" description="Low complexity" evidence="4">
    <location>
        <begin position="1405"/>
        <end position="1418"/>
    </location>
</feature>
<evidence type="ECO:0000256" key="2">
    <source>
        <dbReference type="ARBA" id="ARBA00022771"/>
    </source>
</evidence>
<proteinExistence type="predicted"/>
<sequence length="1726" mass="172263">MLLRKKCTGHSFLLAFTGAFSRLLELFNSKGDTYQDARLRRGIRRVLDLQFKGINAGFQLQCTNCNTRETTNNYDPVYLTSLVDTSVSPPVALVRLWHNLDFLCADCRNGLTAHANGTTAAAAVAADAAGAAEAVAAAAALPPTPTASGGVVPMRPRPPTCPPPTRAATAKDRTTTITTTTAAAGGGGGAGVGGGVGTSKAIKSPPRPERAQTRRTTSTPGPAVLASGPGVKGGLTEAGASRDNAAAAAAAAGVSLPEREAAQSRSQTHGADGGGTGPVGAAAGGEVGPDGERAAVAATASGSAGAITAAARDHYHQQQRVADSCSGGVLLQEYFEARSSPVKGKTLYAARVDVTYTRRFLLFCPPPPRHQNYLLTLPSAAASASGDVAAAVRAVEPTTAAATAANDGAGGSAPAVTVPPEAAAAAPAARPSPSHLLNSAKSAAAAAERFSAELPAAEVERLRNLNFAVPGAALQTLSHALLAIADWVLSPQFLEFPDAAAAAAAAAALKGGSAAAAPAAAPGPSSTPGGMAQRRSSSIAGPAAPAPVAGNPSLAVAAQLRPWAFAVRENEDVQSYGNCLRPSLLCLGGRDMGKPPTSLLEVLNTPPLRFSVAMEVLGQKDLSLGAVVGAVARTLSTARGGGFKMRPGFVLPLQRLAALLKRRNKRTQGGPWKLAPGQLHARLGELLEGDVTYNSRNTQLFQQQQQHQGADAAGVGGGGLSGSQHAGPTTTTAAAAHPVDAFLRDLGATRFQVLEALRLDDVDANVGFCVQCGVVGQMVVACDSCVDSYCCSCLGGVDPEDLDDNWRCRYCQAMFSATNANAAGGKARGATAGGAACLFGAGPPGPRGGPSQGQQVPHDAATGQPPHSLVKKELDGAASDPDDDDDGVDDDIGDVVVTGEVLCRVDDTSGTTLSSAEYVEDGEVGEGTGVVEATAAAARRDSANAVAAGDGGKGGSRPDAKRPRDSTGERDQQLPETAAASDAAAAAGAAQIRKAARLSTAAARGLAQQQGESVPGAAKADAEVELEVVHDDDQDKAVEDGGAEAVGQRRVGVKRHRSINPGEGEGDGVVDLADGQGTQRTAQRRKRHDSGKGMAEGDGAGGRLQGAGIARQGLVGAAKGGVGAADVEMVDVGGAEAEAAEAARRRQGSEDDDYRSAASEPSGSPPSPDVAVRAAAAAKGQHQSLTAAGDLFGPSAAAGQPRARAAPAAEAAGSGSDGDGDGELSDVSDAEVAEGTGPRRGRAAGRRLQDGDYEPSSENSEEGGEDDAIDNSSSGDGEEEAEVEEEESPASRQAPQRQSTRTAELAARRAATSTAPAGDASAGGDTEGTDAESTGSDDSSNGSDVEVVGSTGSIPMDDTDAAAALMMLNTNKDAANDGAASKPNAAPAAAATQQQQQQGVTADITAQGTGADAQAAAAPLPPLPQPAATEAATVKPPPPPPRSDERAAETTQPAATAAATAAAAPTPAAAAASAPAPVADGGTSVAHKEIPDAAGISPSPAAEVEAAAQPSPTQPSPQRRAPRSPPPPPAQLQGLQAATAPNGLAAGAAAPPPVANLAQQSAAAAATTASGRGVKAMPTAEVGCSATAAAAAVAATPRRPSGPFAEGQPFSKKEATKAGCRVFEYAAERGVDPSLLAQWTAALAHVLEWYDTDTELQGTLKACLNGLALSATHAVQLANLEDMVRSITKLLQNASREVAAAAAAAAAPSAPDDAAKAATTAGQFTS</sequence>
<organism evidence="6">
    <name type="scientific">Volvox carteri f. nagariensis</name>
    <dbReference type="NCBI Taxonomy" id="3068"/>
    <lineage>
        <taxon>Eukaryota</taxon>
        <taxon>Viridiplantae</taxon>
        <taxon>Chlorophyta</taxon>
        <taxon>core chlorophytes</taxon>
        <taxon>Chlorophyceae</taxon>
        <taxon>CS clade</taxon>
        <taxon>Chlamydomonadales</taxon>
        <taxon>Volvocaceae</taxon>
        <taxon>Volvox</taxon>
    </lineage>
</organism>
<keyword evidence="2" id="KW-0863">Zinc-finger</keyword>
<dbReference type="GeneID" id="9624379"/>
<evidence type="ECO:0000313" key="6">
    <source>
        <dbReference type="Proteomes" id="UP000001058"/>
    </source>
</evidence>
<dbReference type="KEGG" id="vcn:VOLCADRAFT_88667"/>
<feature type="compositionally biased region" description="Basic and acidic residues" evidence="4">
    <location>
        <begin position="956"/>
        <end position="973"/>
    </location>
</feature>
<feature type="compositionally biased region" description="Gly residues" evidence="4">
    <location>
        <begin position="184"/>
        <end position="197"/>
    </location>
</feature>
<feature type="compositionally biased region" description="Pro residues" evidence="4">
    <location>
        <begin position="155"/>
        <end position="165"/>
    </location>
</feature>
<feature type="region of interest" description="Disordered" evidence="4">
    <location>
        <begin position="250"/>
        <end position="289"/>
    </location>
</feature>
<dbReference type="InterPro" id="IPR011011">
    <property type="entry name" value="Znf_FYVE_PHD"/>
</dbReference>
<feature type="compositionally biased region" description="Low complexity" evidence="4">
    <location>
        <begin position="1449"/>
        <end position="1479"/>
    </location>
</feature>
<feature type="compositionally biased region" description="Low complexity" evidence="4">
    <location>
        <begin position="722"/>
        <end position="731"/>
    </location>
</feature>
<keyword evidence="6" id="KW-1185">Reference proteome</keyword>
<feature type="region of interest" description="Disordered" evidence="4">
    <location>
        <begin position="516"/>
        <end position="545"/>
    </location>
</feature>
<feature type="compositionally biased region" description="Low complexity" evidence="4">
    <location>
        <begin position="938"/>
        <end position="948"/>
    </location>
</feature>
<dbReference type="PANTHER" id="PTHR13037">
    <property type="entry name" value="FORMIN"/>
    <property type="match status" value="1"/>
</dbReference>
<feature type="region of interest" description="Disordered" evidence="4">
    <location>
        <begin position="841"/>
        <end position="868"/>
    </location>
</feature>
<dbReference type="EMBL" id="GL378330">
    <property type="protein sequence ID" value="EFJ50643.1"/>
    <property type="molecule type" value="Genomic_DNA"/>
</dbReference>
<evidence type="ECO:0000256" key="3">
    <source>
        <dbReference type="ARBA" id="ARBA00022833"/>
    </source>
</evidence>
<keyword evidence="1" id="KW-0945">Host-virus interaction</keyword>
<dbReference type="InParanoid" id="D8TPM3"/>
<feature type="compositionally biased region" description="Low complexity" evidence="4">
    <location>
        <begin position="702"/>
        <end position="713"/>
    </location>
</feature>
<keyword evidence="2" id="KW-0479">Metal-binding</keyword>
<feature type="compositionally biased region" description="Low complexity" evidence="4">
    <location>
        <begin position="1300"/>
        <end position="1317"/>
    </location>
</feature>
<feature type="compositionally biased region" description="Acidic residues" evidence="4">
    <location>
        <begin position="1218"/>
        <end position="1232"/>
    </location>
</feature>
<accession>D8TPM3</accession>
<feature type="compositionally biased region" description="Low complexity" evidence="4">
    <location>
        <begin position="1385"/>
        <end position="1398"/>
    </location>
</feature>
<dbReference type="Proteomes" id="UP000001058">
    <property type="component" value="Unassembled WGS sequence"/>
</dbReference>
<feature type="region of interest" description="Disordered" evidence="4">
    <location>
        <begin position="938"/>
        <end position="973"/>
    </location>
</feature>
<evidence type="ECO:0008006" key="7">
    <source>
        <dbReference type="Google" id="ProtNLM"/>
    </source>
</evidence>
<dbReference type="SUPFAM" id="SSF57903">
    <property type="entry name" value="FYVE/PHD zinc finger"/>
    <property type="match status" value="1"/>
</dbReference>
<dbReference type="STRING" id="3068.D8TPM3"/>
<feature type="region of interest" description="Disordered" evidence="4">
    <location>
        <begin position="1057"/>
        <end position="1104"/>
    </location>
</feature>
<evidence type="ECO:0000256" key="1">
    <source>
        <dbReference type="ARBA" id="ARBA00022581"/>
    </source>
</evidence>
<keyword evidence="3" id="KW-0862">Zinc</keyword>
<feature type="compositionally biased region" description="Gly residues" evidence="4">
    <location>
        <begin position="1094"/>
        <end position="1104"/>
    </location>
</feature>
<evidence type="ECO:0000313" key="5">
    <source>
        <dbReference type="EMBL" id="EFJ50643.1"/>
    </source>
</evidence>
<feature type="compositionally biased region" description="Low complexity" evidence="4">
    <location>
        <begin position="1193"/>
        <end position="1214"/>
    </location>
</feature>
<feature type="region of interest" description="Disordered" evidence="4">
    <location>
        <begin position="1138"/>
        <end position="1357"/>
    </location>
</feature>
<feature type="compositionally biased region" description="Acidic residues" evidence="4">
    <location>
        <begin position="1276"/>
        <end position="1288"/>
    </location>
</feature>
<reference evidence="5 6" key="1">
    <citation type="journal article" date="2010" name="Science">
        <title>Genomic analysis of organismal complexity in the multicellular green alga Volvox carteri.</title>
        <authorList>
            <person name="Prochnik S.E."/>
            <person name="Umen J."/>
            <person name="Nedelcu A.M."/>
            <person name="Hallmann A."/>
            <person name="Miller S.M."/>
            <person name="Nishii I."/>
            <person name="Ferris P."/>
            <person name="Kuo A."/>
            <person name="Mitros T."/>
            <person name="Fritz-Laylin L.K."/>
            <person name="Hellsten U."/>
            <person name="Chapman J."/>
            <person name="Simakov O."/>
            <person name="Rensing S.A."/>
            <person name="Terry A."/>
            <person name="Pangilinan J."/>
            <person name="Kapitonov V."/>
            <person name="Jurka J."/>
            <person name="Salamov A."/>
            <person name="Shapiro H."/>
            <person name="Schmutz J."/>
            <person name="Grimwood J."/>
            <person name="Lindquist E."/>
            <person name="Lucas S."/>
            <person name="Grigoriev I.V."/>
            <person name="Schmitt R."/>
            <person name="Kirk D."/>
            <person name="Rokhsar D.S."/>
        </authorList>
    </citation>
    <scope>NUCLEOTIDE SEQUENCE [LARGE SCALE GENOMIC DNA]</scope>
    <source>
        <strain evidence="6">f. Nagariensis / Eve</strain>
    </source>
</reference>
<dbReference type="PANTHER" id="PTHR13037:SF24">
    <property type="entry name" value="POLYCOMB PROTEIN PCL-RELATED"/>
    <property type="match status" value="1"/>
</dbReference>
<feature type="region of interest" description="Disordered" evidence="4">
    <location>
        <begin position="702"/>
        <end position="731"/>
    </location>
</feature>
<feature type="compositionally biased region" description="Acidic residues" evidence="4">
    <location>
        <begin position="1251"/>
        <end position="1269"/>
    </location>
</feature>
<feature type="compositionally biased region" description="Polar residues" evidence="4">
    <location>
        <begin position="1290"/>
        <end position="1299"/>
    </location>
</feature>
<name>D8TPM3_VOLCA</name>
<feature type="compositionally biased region" description="Gly residues" evidence="4">
    <location>
        <begin position="271"/>
        <end position="288"/>
    </location>
</feature>
<protein>
    <recommendedName>
        <fullName evidence="7">PHD-type domain-containing protein</fullName>
    </recommendedName>
</protein>
<dbReference type="OrthoDB" id="552551at2759"/>
<gene>
    <name evidence="5" type="ORF">VOLCADRAFT_88667</name>
</gene>
<feature type="region of interest" description="Disordered" evidence="4">
    <location>
        <begin position="147"/>
        <end position="237"/>
    </location>
</feature>
<evidence type="ECO:0000256" key="4">
    <source>
        <dbReference type="SAM" id="MobiDB-lite"/>
    </source>
</evidence>
<dbReference type="GO" id="GO:0008270">
    <property type="term" value="F:zinc ion binding"/>
    <property type="evidence" value="ECO:0007669"/>
    <property type="project" value="UniProtKB-KW"/>
</dbReference>
<dbReference type="RefSeq" id="XP_002948236.1">
    <property type="nucleotide sequence ID" value="XM_002948190.1"/>
</dbReference>
<feature type="compositionally biased region" description="Low complexity" evidence="4">
    <location>
        <begin position="1497"/>
        <end position="1519"/>
    </location>
</feature>